<evidence type="ECO:0000313" key="3">
    <source>
        <dbReference type="Proteomes" id="UP001218218"/>
    </source>
</evidence>
<dbReference type="EMBL" id="JARIHO010000097">
    <property type="protein sequence ID" value="KAJ7305400.1"/>
    <property type="molecule type" value="Genomic_DNA"/>
</dbReference>
<feature type="compositionally biased region" description="Basic residues" evidence="1">
    <location>
        <begin position="39"/>
        <end position="48"/>
    </location>
</feature>
<dbReference type="AlphaFoldDB" id="A0AAD7EAE7"/>
<accession>A0AAD7EAE7</accession>
<feature type="compositionally biased region" description="Basic and acidic residues" evidence="1">
    <location>
        <begin position="49"/>
        <end position="61"/>
    </location>
</feature>
<dbReference type="Gene3D" id="3.60.130.30">
    <property type="match status" value="1"/>
</dbReference>
<protein>
    <submittedName>
        <fullName evidence="2">Uncharacterized protein</fullName>
    </submittedName>
</protein>
<evidence type="ECO:0000313" key="2">
    <source>
        <dbReference type="EMBL" id="KAJ7305400.1"/>
    </source>
</evidence>
<reference evidence="2" key="1">
    <citation type="submission" date="2023-03" db="EMBL/GenBank/DDBJ databases">
        <title>Massive genome expansion in bonnet fungi (Mycena s.s.) driven by repeated elements and novel gene families across ecological guilds.</title>
        <authorList>
            <consortium name="Lawrence Berkeley National Laboratory"/>
            <person name="Harder C.B."/>
            <person name="Miyauchi S."/>
            <person name="Viragh M."/>
            <person name="Kuo A."/>
            <person name="Thoen E."/>
            <person name="Andreopoulos B."/>
            <person name="Lu D."/>
            <person name="Skrede I."/>
            <person name="Drula E."/>
            <person name="Henrissat B."/>
            <person name="Morin E."/>
            <person name="Kohler A."/>
            <person name="Barry K."/>
            <person name="LaButti K."/>
            <person name="Morin E."/>
            <person name="Salamov A."/>
            <person name="Lipzen A."/>
            <person name="Mereny Z."/>
            <person name="Hegedus B."/>
            <person name="Baldrian P."/>
            <person name="Stursova M."/>
            <person name="Weitz H."/>
            <person name="Taylor A."/>
            <person name="Grigoriev I.V."/>
            <person name="Nagy L.G."/>
            <person name="Martin F."/>
            <person name="Kauserud H."/>
        </authorList>
    </citation>
    <scope>NUCLEOTIDE SEQUENCE</scope>
    <source>
        <strain evidence="2">CBHHK002</strain>
    </source>
</reference>
<organism evidence="2 3">
    <name type="scientific">Mycena albidolilacea</name>
    <dbReference type="NCBI Taxonomy" id="1033008"/>
    <lineage>
        <taxon>Eukaryota</taxon>
        <taxon>Fungi</taxon>
        <taxon>Dikarya</taxon>
        <taxon>Basidiomycota</taxon>
        <taxon>Agaricomycotina</taxon>
        <taxon>Agaricomycetes</taxon>
        <taxon>Agaricomycetidae</taxon>
        <taxon>Agaricales</taxon>
        <taxon>Marasmiineae</taxon>
        <taxon>Mycenaceae</taxon>
        <taxon>Mycena</taxon>
    </lineage>
</organism>
<name>A0AAD7EAE7_9AGAR</name>
<evidence type="ECO:0000256" key="1">
    <source>
        <dbReference type="SAM" id="MobiDB-lite"/>
    </source>
</evidence>
<dbReference type="Proteomes" id="UP001218218">
    <property type="component" value="Unassembled WGS sequence"/>
</dbReference>
<feature type="region of interest" description="Disordered" evidence="1">
    <location>
        <begin position="1"/>
        <end position="73"/>
    </location>
</feature>
<sequence length="398" mass="45048">MVESVTKEFGREVGSLEESLEEDVYAQRTNQSRQTERKKTARKARRQKTAQDRPFGRDPQKRHSQIYRTESPVQTDFSAADIEAAGKGAWTALEEDEVEYIEWNGRDPKLIVDADGRIVAVLIGRPEGDDWDEVIDEINRLFDAIRRRGYKRKVFKAGSKSHRRGTYHLLFDGYSFGSGQRRPGNLRHAKEYRKLIRFLLESPAVRRVAGFQSSGLARYFPKVYEYYRTTVQGIETDQPELKRPFDNSVYPACTWNLGPATVTAEHRDSHNLAHGVCPITSFGHFNHKRGGQLYLRQLNVVIEFPSGSTAAILSGAFDHGNTPIQPGETRYSMTQYAAGALFRWARYGYQTAKNILASPDGAAKKAELDGSLGERAEWAVGLLSKADEVEEDFTRVFS</sequence>
<feature type="compositionally biased region" description="Basic and acidic residues" evidence="1">
    <location>
        <begin position="1"/>
        <end position="11"/>
    </location>
</feature>
<keyword evidence="3" id="KW-1185">Reference proteome</keyword>
<gene>
    <name evidence="2" type="ORF">DFH08DRAFT_825090</name>
</gene>
<proteinExistence type="predicted"/>
<comment type="caution">
    <text evidence="2">The sequence shown here is derived from an EMBL/GenBank/DDBJ whole genome shotgun (WGS) entry which is preliminary data.</text>
</comment>